<sequence>LDLIPLSTSSVAPTFSLAAAFGVMVAYAGPQAIMSVLVAFPFFLFAALLFRQLNVHYPHAGASYHWGSRIVGRRFGGLQAWIVTLAYFLSLPPILVPAGAYTLSLLSSFGLVSSPVVSSVFWQSMTGIAWAGVAAIPLILGAKPTARFTEAFLLVEVVILGVFLGVGFLALPTHTVNPVSLSWFFSTRVNPLDFALALVVVATILDGWEIDSYASEEARRPRDWPGTSGILGLLCVFAIYLVTMPLMVAETPLSSLSSSPDPLATWIGGVMPSATWGMDLAVIISTASSLWLTAFILSRAWYALGRDGLLPGAFARLHRRFQSPWFSVGVITSAEVAVQLTELTSSSVFAFFSVVLTAAGVFLMLEFALDAISATVGLRKAHRALALERGALRHSHPFYRIIAPITAGAMLTIVAIGLYTNITLLYVSSALLVPALYFVWRAARTPSIAPPLEPEAGTPLAAPL</sequence>
<feature type="transmembrane region" description="Helical" evidence="6">
    <location>
        <begin position="280"/>
        <end position="302"/>
    </location>
</feature>
<dbReference type="InterPro" id="IPR002293">
    <property type="entry name" value="AA/rel_permease1"/>
</dbReference>
<evidence type="ECO:0000313" key="7">
    <source>
        <dbReference type="EMBL" id="EQD47359.1"/>
    </source>
</evidence>
<keyword evidence="3 6" id="KW-0812">Transmembrane</keyword>
<evidence type="ECO:0000256" key="3">
    <source>
        <dbReference type="ARBA" id="ARBA00022692"/>
    </source>
</evidence>
<dbReference type="InterPro" id="IPR050367">
    <property type="entry name" value="APC_superfamily"/>
</dbReference>
<feature type="transmembrane region" description="Helical" evidence="6">
    <location>
        <begin position="347"/>
        <end position="378"/>
    </location>
</feature>
<dbReference type="PIRSF" id="PIRSF006060">
    <property type="entry name" value="AA_transporter"/>
    <property type="match status" value="1"/>
</dbReference>
<feature type="transmembrane region" description="Helical" evidence="6">
    <location>
        <begin position="191"/>
        <end position="208"/>
    </location>
</feature>
<organism evidence="7">
    <name type="scientific">mine drainage metagenome</name>
    <dbReference type="NCBI Taxonomy" id="410659"/>
    <lineage>
        <taxon>unclassified sequences</taxon>
        <taxon>metagenomes</taxon>
        <taxon>ecological metagenomes</taxon>
    </lineage>
</organism>
<dbReference type="Pfam" id="PF13520">
    <property type="entry name" value="AA_permease_2"/>
    <property type="match status" value="1"/>
</dbReference>
<evidence type="ECO:0000256" key="6">
    <source>
        <dbReference type="SAM" id="Phobius"/>
    </source>
</evidence>
<keyword evidence="2" id="KW-1003">Cell membrane</keyword>
<reference evidence="7" key="2">
    <citation type="journal article" date="2014" name="ISME J.">
        <title>Microbial stratification in low pH oxic and suboxic macroscopic growths along an acid mine drainage.</title>
        <authorList>
            <person name="Mendez-Garcia C."/>
            <person name="Mesa V."/>
            <person name="Sprenger R.R."/>
            <person name="Richter M."/>
            <person name="Diez M.S."/>
            <person name="Solano J."/>
            <person name="Bargiela R."/>
            <person name="Golyshina O.V."/>
            <person name="Manteca A."/>
            <person name="Ramos J.L."/>
            <person name="Gallego J.R."/>
            <person name="Llorente I."/>
            <person name="Martins Dos Santos V.A."/>
            <person name="Jensen O.N."/>
            <person name="Pelaez A.I."/>
            <person name="Sanchez J."/>
            <person name="Ferrer M."/>
        </authorList>
    </citation>
    <scope>NUCLEOTIDE SEQUENCE</scope>
</reference>
<dbReference type="PANTHER" id="PTHR42770">
    <property type="entry name" value="AMINO ACID TRANSPORTER-RELATED"/>
    <property type="match status" value="1"/>
</dbReference>
<evidence type="ECO:0000256" key="1">
    <source>
        <dbReference type="ARBA" id="ARBA00004651"/>
    </source>
</evidence>
<name>T1B3E6_9ZZZZ</name>
<keyword evidence="4 6" id="KW-1133">Transmembrane helix</keyword>
<dbReference type="EMBL" id="AUZY01008094">
    <property type="protein sequence ID" value="EQD47359.1"/>
    <property type="molecule type" value="Genomic_DNA"/>
</dbReference>
<dbReference type="GO" id="GO:0022857">
    <property type="term" value="F:transmembrane transporter activity"/>
    <property type="evidence" value="ECO:0007669"/>
    <property type="project" value="InterPro"/>
</dbReference>
<feature type="non-terminal residue" evidence="7">
    <location>
        <position position="1"/>
    </location>
</feature>
<feature type="transmembrane region" description="Helical" evidence="6">
    <location>
        <begin position="398"/>
        <end position="418"/>
    </location>
</feature>
<evidence type="ECO:0000256" key="4">
    <source>
        <dbReference type="ARBA" id="ARBA00022989"/>
    </source>
</evidence>
<dbReference type="PANTHER" id="PTHR42770:SF7">
    <property type="entry name" value="MEMBRANE PROTEIN"/>
    <property type="match status" value="1"/>
</dbReference>
<dbReference type="GO" id="GO:0005886">
    <property type="term" value="C:plasma membrane"/>
    <property type="evidence" value="ECO:0007669"/>
    <property type="project" value="UniProtKB-SubCell"/>
</dbReference>
<accession>T1B3E6</accession>
<feature type="transmembrane region" description="Helical" evidence="6">
    <location>
        <begin position="152"/>
        <end position="171"/>
    </location>
</feature>
<feature type="transmembrane region" description="Helical" evidence="6">
    <location>
        <begin position="32"/>
        <end position="50"/>
    </location>
</feature>
<reference evidence="7" key="1">
    <citation type="submission" date="2013-08" db="EMBL/GenBank/DDBJ databases">
        <authorList>
            <person name="Mendez C."/>
            <person name="Richter M."/>
            <person name="Ferrer M."/>
            <person name="Sanchez J."/>
        </authorList>
    </citation>
    <scope>NUCLEOTIDE SEQUENCE</scope>
</reference>
<comment type="caution">
    <text evidence="7">The sequence shown here is derived from an EMBL/GenBank/DDBJ whole genome shotgun (WGS) entry which is preliminary data.</text>
</comment>
<dbReference type="Gene3D" id="1.20.1740.10">
    <property type="entry name" value="Amino acid/polyamine transporter I"/>
    <property type="match status" value="1"/>
</dbReference>
<feature type="transmembrane region" description="Helical" evidence="6">
    <location>
        <begin position="424"/>
        <end position="440"/>
    </location>
</feature>
<gene>
    <name evidence="7" type="ORF">B1B_12368</name>
</gene>
<comment type="subcellular location">
    <subcellularLocation>
        <location evidence="1">Cell membrane</location>
        <topology evidence="1">Multi-pass membrane protein</topology>
    </subcellularLocation>
</comment>
<keyword evidence="5 6" id="KW-0472">Membrane</keyword>
<evidence type="ECO:0000256" key="2">
    <source>
        <dbReference type="ARBA" id="ARBA00022475"/>
    </source>
</evidence>
<protein>
    <submittedName>
        <fullName evidence="7">Amino acid permease-associated region</fullName>
    </submittedName>
</protein>
<feature type="transmembrane region" description="Helical" evidence="6">
    <location>
        <begin position="229"/>
        <end position="249"/>
    </location>
</feature>
<feature type="transmembrane region" description="Helical" evidence="6">
    <location>
        <begin position="78"/>
        <end position="100"/>
    </location>
</feature>
<evidence type="ECO:0000256" key="5">
    <source>
        <dbReference type="ARBA" id="ARBA00023136"/>
    </source>
</evidence>
<proteinExistence type="predicted"/>
<dbReference type="AlphaFoldDB" id="T1B3E6"/>
<feature type="transmembrane region" description="Helical" evidence="6">
    <location>
        <begin position="120"/>
        <end position="140"/>
    </location>
</feature>